<dbReference type="EnsemblPlants" id="TuG1812G0300000949.01.T01">
    <property type="protein sequence ID" value="TuG1812G0300000949.01.T01"/>
    <property type="gene ID" value="TuG1812G0300000949.01"/>
</dbReference>
<dbReference type="AlphaFoldDB" id="A0A8R7TSL5"/>
<reference evidence="2" key="1">
    <citation type="journal article" date="2013" name="Nature">
        <title>Draft genome of the wheat A-genome progenitor Triticum urartu.</title>
        <authorList>
            <person name="Ling H.Q."/>
            <person name="Zhao S."/>
            <person name="Liu D."/>
            <person name="Wang J."/>
            <person name="Sun H."/>
            <person name="Zhang C."/>
            <person name="Fan H."/>
            <person name="Li D."/>
            <person name="Dong L."/>
            <person name="Tao Y."/>
            <person name="Gao C."/>
            <person name="Wu H."/>
            <person name="Li Y."/>
            <person name="Cui Y."/>
            <person name="Guo X."/>
            <person name="Zheng S."/>
            <person name="Wang B."/>
            <person name="Yu K."/>
            <person name="Liang Q."/>
            <person name="Yang W."/>
            <person name="Lou X."/>
            <person name="Chen J."/>
            <person name="Feng M."/>
            <person name="Jian J."/>
            <person name="Zhang X."/>
            <person name="Luo G."/>
            <person name="Jiang Y."/>
            <person name="Liu J."/>
            <person name="Wang Z."/>
            <person name="Sha Y."/>
            <person name="Zhang B."/>
            <person name="Wu H."/>
            <person name="Tang D."/>
            <person name="Shen Q."/>
            <person name="Xue P."/>
            <person name="Zou S."/>
            <person name="Wang X."/>
            <person name="Liu X."/>
            <person name="Wang F."/>
            <person name="Yang Y."/>
            <person name="An X."/>
            <person name="Dong Z."/>
            <person name="Zhang K."/>
            <person name="Zhang X."/>
            <person name="Luo M.C."/>
            <person name="Dvorak J."/>
            <person name="Tong Y."/>
            <person name="Wang J."/>
            <person name="Yang H."/>
            <person name="Li Z."/>
            <person name="Wang D."/>
            <person name="Zhang A."/>
            <person name="Wang J."/>
        </authorList>
    </citation>
    <scope>NUCLEOTIDE SEQUENCE</scope>
    <source>
        <strain evidence="2">cv. G1812</strain>
    </source>
</reference>
<dbReference type="Gramene" id="TuG1812G0300000949.01.T01">
    <property type="protein sequence ID" value="TuG1812G0300000949.01.T01"/>
    <property type="gene ID" value="TuG1812G0300000949.01"/>
</dbReference>
<name>A0A8R7TSL5_TRIUA</name>
<protein>
    <recommendedName>
        <fullName evidence="3">FBD domain-containing protein</fullName>
    </recommendedName>
</protein>
<dbReference type="InterPro" id="IPR055312">
    <property type="entry name" value="FBL15-like"/>
</dbReference>
<dbReference type="PANTHER" id="PTHR34709">
    <property type="entry name" value="OS10G0396666 PROTEIN"/>
    <property type="match status" value="1"/>
</dbReference>
<accession>A0A8R7TSL5</accession>
<reference evidence="1" key="2">
    <citation type="submission" date="2018-03" db="EMBL/GenBank/DDBJ databases">
        <title>The Triticum urartu genome reveals the dynamic nature of wheat genome evolution.</title>
        <authorList>
            <person name="Ling H."/>
            <person name="Ma B."/>
            <person name="Shi X."/>
            <person name="Liu H."/>
            <person name="Dong L."/>
            <person name="Sun H."/>
            <person name="Cao Y."/>
            <person name="Gao Q."/>
            <person name="Zheng S."/>
            <person name="Li Y."/>
            <person name="Yu Y."/>
            <person name="Du H."/>
            <person name="Qi M."/>
            <person name="Li Y."/>
            <person name="Yu H."/>
            <person name="Cui Y."/>
            <person name="Wang N."/>
            <person name="Chen C."/>
            <person name="Wu H."/>
            <person name="Zhao Y."/>
            <person name="Zhang J."/>
            <person name="Li Y."/>
            <person name="Zhou W."/>
            <person name="Zhang B."/>
            <person name="Hu W."/>
            <person name="Eijk M."/>
            <person name="Tang J."/>
            <person name="Witsenboer H."/>
            <person name="Zhao S."/>
            <person name="Li Z."/>
            <person name="Zhang A."/>
            <person name="Wang D."/>
            <person name="Liang C."/>
        </authorList>
    </citation>
    <scope>NUCLEOTIDE SEQUENCE [LARGE SCALE GENOMIC DNA]</scope>
    <source>
        <strain evidence="1">cv. G1812</strain>
    </source>
</reference>
<dbReference type="InterPro" id="IPR036047">
    <property type="entry name" value="F-box-like_dom_sf"/>
</dbReference>
<dbReference type="Proteomes" id="UP000015106">
    <property type="component" value="Chromosome 3"/>
</dbReference>
<keyword evidence="2" id="KW-1185">Reference proteome</keyword>
<proteinExistence type="predicted"/>
<dbReference type="SUPFAM" id="SSF81383">
    <property type="entry name" value="F-box domain"/>
    <property type="match status" value="1"/>
</dbReference>
<evidence type="ECO:0000313" key="1">
    <source>
        <dbReference type="EnsemblPlants" id="TuG1812G0300000949.01.T01"/>
    </source>
</evidence>
<evidence type="ECO:0000313" key="2">
    <source>
        <dbReference type="Proteomes" id="UP000015106"/>
    </source>
</evidence>
<reference evidence="1" key="3">
    <citation type="submission" date="2022-06" db="UniProtKB">
        <authorList>
            <consortium name="EnsemblPlants"/>
        </authorList>
    </citation>
    <scope>IDENTIFICATION</scope>
</reference>
<dbReference type="PANTHER" id="PTHR34709:SF61">
    <property type="entry name" value="OS07G0229100 PROTEIN"/>
    <property type="match status" value="1"/>
</dbReference>
<evidence type="ECO:0008006" key="3">
    <source>
        <dbReference type="Google" id="ProtNLM"/>
    </source>
</evidence>
<sequence length="488" mass="54696">MESMPEERRPKLSDAGGGEDRLSALHDDALIQILLKLRCLATAARTSVLCRRWRHLWALLPKLHFYNATDPRRIRSALAAHEAPTLQELVVVQQDASFGPTGAWLPIAACRLSGLLFCHYLSQRVRARRRAALKLPCFESATGISMRLGFLRLTLPPSGVFARLSLLHLFQLRLHGMCELGAIVSSPRCPCLGRLVVDDVRGVGGLAIHSESLGQIELYNLPDLQQLTIVAPSLQQLKVQDCFAPVARQPVASISAPHLLQLAWIDDYDQNSVKLGEMAHLQRLDVQQFIVYGKDYIIASHNRNCALLLRRFERLHSLVITLHCPPDIANKKYLMEDITRVPDVKLLGLGITACGHSFGASLFHVLRMCTAIRRLNLGLIVAPEHEAETVCPSGCICDQPPSWKTRELVLNCLEEVEIFDLKGSEHEISVVNRLFSWAPVLKRMTVNFHYSVTENKAEELCQVLLTFSRPEICMICRMPNMSEKVLHA</sequence>
<organism evidence="1 2">
    <name type="scientific">Triticum urartu</name>
    <name type="common">Red wild einkorn</name>
    <name type="synonym">Crithodium urartu</name>
    <dbReference type="NCBI Taxonomy" id="4572"/>
    <lineage>
        <taxon>Eukaryota</taxon>
        <taxon>Viridiplantae</taxon>
        <taxon>Streptophyta</taxon>
        <taxon>Embryophyta</taxon>
        <taxon>Tracheophyta</taxon>
        <taxon>Spermatophyta</taxon>
        <taxon>Magnoliopsida</taxon>
        <taxon>Liliopsida</taxon>
        <taxon>Poales</taxon>
        <taxon>Poaceae</taxon>
        <taxon>BOP clade</taxon>
        <taxon>Pooideae</taxon>
        <taxon>Triticodae</taxon>
        <taxon>Triticeae</taxon>
        <taxon>Triticinae</taxon>
        <taxon>Triticum</taxon>
    </lineage>
</organism>